<evidence type="ECO:0000313" key="3">
    <source>
        <dbReference type="Proteomes" id="UP000184501"/>
    </source>
</evidence>
<dbReference type="RefSeq" id="WP_073479885.1">
    <property type="nucleotide sequence ID" value="NZ_FQVN01000001.1"/>
</dbReference>
<gene>
    <name evidence="2" type="ORF">SAMN05444320_101793</name>
</gene>
<keyword evidence="2" id="KW-0808">Transferase</keyword>
<accession>A0A1M4VJP0</accession>
<proteinExistence type="predicted"/>
<dbReference type="Gene3D" id="3.40.50.150">
    <property type="entry name" value="Vaccinia Virus protein VP39"/>
    <property type="match status" value="1"/>
</dbReference>
<keyword evidence="3" id="KW-1185">Reference proteome</keyword>
<dbReference type="AlphaFoldDB" id="A0A1M4VJP0"/>
<reference evidence="2 3" key="1">
    <citation type="submission" date="2016-11" db="EMBL/GenBank/DDBJ databases">
        <authorList>
            <person name="Jaros S."/>
            <person name="Januszkiewicz K."/>
            <person name="Wedrychowicz H."/>
        </authorList>
    </citation>
    <scope>NUCLEOTIDE SEQUENCE [LARGE SCALE GENOMIC DNA]</scope>
    <source>
        <strain evidence="2 3">DSM 44523</strain>
    </source>
</reference>
<name>A0A1M4VJP0_STRHI</name>
<dbReference type="InterPro" id="IPR008884">
    <property type="entry name" value="TylF_MeTrfase"/>
</dbReference>
<dbReference type="GO" id="GO:0008168">
    <property type="term" value="F:methyltransferase activity"/>
    <property type="evidence" value="ECO:0007669"/>
    <property type="project" value="UniProtKB-KW"/>
</dbReference>
<keyword evidence="2" id="KW-0489">Methyltransferase</keyword>
<sequence length="286" mass="32264">MRYRRLDQFRHVLRAKAMRAVDEVVGRYHRHQVEQVDELRRETAALHDELRATRQELAEVRGEADRLVQAIAGFEHRARRDLAYHDEYAAAATSAEFARAVMGAVPTFTDPVATLEHGLALAAEVEGMALEFGVFSGSTLKVIAAAREGRAVYGFDSFQGLPEDWRTGFPAGAFDTEQLPDVPGAELVVGWFEDTLPTFVAEHEGPVAFLHLDADLYSSTRTVLRHVGPRLRVGSVVVFDEFFNYPGWQEHEYRAWQEYVAETGIEFRYEGYTVDNEQVIARVTGM</sequence>
<dbReference type="EMBL" id="FQVN01000001">
    <property type="protein sequence ID" value="SHE69211.1"/>
    <property type="molecule type" value="Genomic_DNA"/>
</dbReference>
<evidence type="ECO:0000313" key="2">
    <source>
        <dbReference type="EMBL" id="SHE69211.1"/>
    </source>
</evidence>
<dbReference type="Proteomes" id="UP000184501">
    <property type="component" value="Unassembled WGS sequence"/>
</dbReference>
<evidence type="ECO:0000256" key="1">
    <source>
        <dbReference type="SAM" id="Coils"/>
    </source>
</evidence>
<dbReference type="PANTHER" id="PTHR40036">
    <property type="entry name" value="MACROCIN O-METHYLTRANSFERASE"/>
    <property type="match status" value="1"/>
</dbReference>
<dbReference type="STRING" id="2017.SAMN05444320_101793"/>
<dbReference type="Pfam" id="PF13578">
    <property type="entry name" value="Methyltransf_24"/>
    <property type="match status" value="1"/>
</dbReference>
<organism evidence="2 3">
    <name type="scientific">Streptoalloteichus hindustanus</name>
    <dbReference type="NCBI Taxonomy" id="2017"/>
    <lineage>
        <taxon>Bacteria</taxon>
        <taxon>Bacillati</taxon>
        <taxon>Actinomycetota</taxon>
        <taxon>Actinomycetes</taxon>
        <taxon>Pseudonocardiales</taxon>
        <taxon>Pseudonocardiaceae</taxon>
        <taxon>Streptoalloteichus</taxon>
    </lineage>
</organism>
<dbReference type="InterPro" id="IPR029063">
    <property type="entry name" value="SAM-dependent_MTases_sf"/>
</dbReference>
<protein>
    <submittedName>
        <fullName evidence="2">Predicted O-methyltransferase YrrM</fullName>
    </submittedName>
</protein>
<dbReference type="PANTHER" id="PTHR40036:SF1">
    <property type="entry name" value="MACROCIN O-METHYLTRANSFERASE"/>
    <property type="match status" value="1"/>
</dbReference>
<dbReference type="SUPFAM" id="SSF53335">
    <property type="entry name" value="S-adenosyl-L-methionine-dependent methyltransferases"/>
    <property type="match status" value="1"/>
</dbReference>
<dbReference type="GO" id="GO:0032259">
    <property type="term" value="P:methylation"/>
    <property type="evidence" value="ECO:0007669"/>
    <property type="project" value="UniProtKB-KW"/>
</dbReference>
<keyword evidence="1" id="KW-0175">Coiled coil</keyword>
<feature type="coiled-coil region" evidence="1">
    <location>
        <begin position="36"/>
        <end position="70"/>
    </location>
</feature>